<dbReference type="eggNOG" id="KOG0683">
    <property type="taxonomic scope" value="Eukaryota"/>
</dbReference>
<dbReference type="PANTHER" id="PTHR20852">
    <property type="entry name" value="GLUTAMINE SYNTHETASE"/>
    <property type="match status" value="1"/>
</dbReference>
<dbReference type="InterPro" id="IPR050292">
    <property type="entry name" value="Glutamine_Synthetase"/>
</dbReference>
<evidence type="ECO:0000256" key="2">
    <source>
        <dbReference type="ARBA" id="ARBA00030668"/>
    </source>
</evidence>
<dbReference type="PANTHER" id="PTHR20852:SF118">
    <property type="entry name" value="GLUTAMINE SYNTHETASE, CHLOROPLASTIC_MITOCHONDRIAL"/>
    <property type="match status" value="1"/>
</dbReference>
<name>G7LER3_MEDTR</name>
<keyword evidence="5" id="KW-1185">Reference proteome</keyword>
<dbReference type="STRING" id="3880.G7LER3"/>
<evidence type="ECO:0000313" key="3">
    <source>
        <dbReference type="EMBL" id="AET03108.2"/>
    </source>
</evidence>
<dbReference type="AlphaFoldDB" id="G7LER3"/>
<dbReference type="EnsemblPlants" id="AET03108">
    <property type="protein sequence ID" value="AET03108"/>
    <property type="gene ID" value="MTR_8g062840"/>
</dbReference>
<dbReference type="HOGENOM" id="CLU_1899333_0_0_1"/>
<organism evidence="3 5">
    <name type="scientific">Medicago truncatula</name>
    <name type="common">Barrel medic</name>
    <name type="synonym">Medicago tribuloides</name>
    <dbReference type="NCBI Taxonomy" id="3880"/>
    <lineage>
        <taxon>Eukaryota</taxon>
        <taxon>Viridiplantae</taxon>
        <taxon>Streptophyta</taxon>
        <taxon>Embryophyta</taxon>
        <taxon>Tracheophyta</taxon>
        <taxon>Spermatophyta</taxon>
        <taxon>Magnoliopsida</taxon>
        <taxon>eudicotyledons</taxon>
        <taxon>Gunneridae</taxon>
        <taxon>Pentapetalae</taxon>
        <taxon>rosids</taxon>
        <taxon>fabids</taxon>
        <taxon>Fabales</taxon>
        <taxon>Fabaceae</taxon>
        <taxon>Papilionoideae</taxon>
        <taxon>50 kb inversion clade</taxon>
        <taxon>NPAAA clade</taxon>
        <taxon>Hologalegina</taxon>
        <taxon>IRL clade</taxon>
        <taxon>Trifolieae</taxon>
        <taxon>Medicago</taxon>
    </lineage>
</organism>
<protein>
    <recommendedName>
        <fullName evidence="2">Glutamate--ammonia ligase</fullName>
    </recommendedName>
</protein>
<reference evidence="3 5" key="2">
    <citation type="journal article" date="2014" name="BMC Genomics">
        <title>An improved genome release (version Mt4.0) for the model legume Medicago truncatula.</title>
        <authorList>
            <person name="Tang H."/>
            <person name="Krishnakumar V."/>
            <person name="Bidwell S."/>
            <person name="Rosen B."/>
            <person name="Chan A."/>
            <person name="Zhou S."/>
            <person name="Gentzbittel L."/>
            <person name="Childs K.L."/>
            <person name="Yandell M."/>
            <person name="Gundlach H."/>
            <person name="Mayer K.F."/>
            <person name="Schwartz D.C."/>
            <person name="Town C.D."/>
        </authorList>
    </citation>
    <scope>GENOME REANNOTATION</scope>
    <source>
        <strain evidence="4 5">cv. Jemalong A17</strain>
    </source>
</reference>
<dbReference type="Gene3D" id="3.30.590.10">
    <property type="entry name" value="Glutamine synthetase/guanido kinase, catalytic domain"/>
    <property type="match status" value="1"/>
</dbReference>
<accession>A0A0C3Y1G5</accession>
<dbReference type="PaxDb" id="3880-AET03108"/>
<sequence length="134" mass="14883">MREDGEFEVIKKPILKPSLRHQVHIEAYGEGNETRLTGRHERVANCGCSICVVRDTEKNGKGGRAASDMDPYVVTALLAERTVLWKPTLEVEAPGISETRIEGLNLLINCILDGVSTVAVCEELERSLNFLLDY</sequence>
<accession>G7LER3</accession>
<evidence type="ECO:0000256" key="1">
    <source>
        <dbReference type="ARBA" id="ARBA00011823"/>
    </source>
</evidence>
<dbReference type="Proteomes" id="UP000002051">
    <property type="component" value="Chromosome 8"/>
</dbReference>
<evidence type="ECO:0000313" key="5">
    <source>
        <dbReference type="Proteomes" id="UP000002051"/>
    </source>
</evidence>
<proteinExistence type="predicted"/>
<evidence type="ECO:0000313" key="4">
    <source>
        <dbReference type="EnsemblPlants" id="AET03108"/>
    </source>
</evidence>
<reference evidence="4" key="3">
    <citation type="submission" date="2015-04" db="UniProtKB">
        <authorList>
            <consortium name="EnsemblPlants"/>
        </authorList>
    </citation>
    <scope>IDENTIFICATION</scope>
    <source>
        <strain evidence="4">cv. Jemalong A17</strain>
    </source>
</reference>
<comment type="subunit">
    <text evidence="1">Homooctamer.</text>
</comment>
<reference evidence="3 5" key="1">
    <citation type="journal article" date="2011" name="Nature">
        <title>The Medicago genome provides insight into the evolution of rhizobial symbioses.</title>
        <authorList>
            <person name="Young N.D."/>
            <person name="Debelle F."/>
            <person name="Oldroyd G.E."/>
            <person name="Geurts R."/>
            <person name="Cannon S.B."/>
            <person name="Udvardi M.K."/>
            <person name="Benedito V.A."/>
            <person name="Mayer K.F."/>
            <person name="Gouzy J."/>
            <person name="Schoof H."/>
            <person name="Van de Peer Y."/>
            <person name="Proost S."/>
            <person name="Cook D.R."/>
            <person name="Meyers B.C."/>
            <person name="Spannagl M."/>
            <person name="Cheung F."/>
            <person name="De Mita S."/>
            <person name="Krishnakumar V."/>
            <person name="Gundlach H."/>
            <person name="Zhou S."/>
            <person name="Mudge J."/>
            <person name="Bharti A.K."/>
            <person name="Murray J.D."/>
            <person name="Naoumkina M.A."/>
            <person name="Rosen B."/>
            <person name="Silverstein K.A."/>
            <person name="Tang H."/>
            <person name="Rombauts S."/>
            <person name="Zhao P.X."/>
            <person name="Zhou P."/>
            <person name="Barbe V."/>
            <person name="Bardou P."/>
            <person name="Bechner M."/>
            <person name="Bellec A."/>
            <person name="Berger A."/>
            <person name="Berges H."/>
            <person name="Bidwell S."/>
            <person name="Bisseling T."/>
            <person name="Choisne N."/>
            <person name="Couloux A."/>
            <person name="Denny R."/>
            <person name="Deshpande S."/>
            <person name="Dai X."/>
            <person name="Doyle J.J."/>
            <person name="Dudez A.M."/>
            <person name="Farmer A.D."/>
            <person name="Fouteau S."/>
            <person name="Franken C."/>
            <person name="Gibelin C."/>
            <person name="Gish J."/>
            <person name="Goldstein S."/>
            <person name="Gonzalez A.J."/>
            <person name="Green P.J."/>
            <person name="Hallab A."/>
            <person name="Hartog M."/>
            <person name="Hua A."/>
            <person name="Humphray S.J."/>
            <person name="Jeong D.H."/>
            <person name="Jing Y."/>
            <person name="Jocker A."/>
            <person name="Kenton S.M."/>
            <person name="Kim D.J."/>
            <person name="Klee K."/>
            <person name="Lai H."/>
            <person name="Lang C."/>
            <person name="Lin S."/>
            <person name="Macmil S.L."/>
            <person name="Magdelenat G."/>
            <person name="Matthews L."/>
            <person name="McCorrison J."/>
            <person name="Monaghan E.L."/>
            <person name="Mun J.H."/>
            <person name="Najar F.Z."/>
            <person name="Nicholson C."/>
            <person name="Noirot C."/>
            <person name="O'Bleness M."/>
            <person name="Paule C.R."/>
            <person name="Poulain J."/>
            <person name="Prion F."/>
            <person name="Qin B."/>
            <person name="Qu C."/>
            <person name="Retzel E.F."/>
            <person name="Riddle C."/>
            <person name="Sallet E."/>
            <person name="Samain S."/>
            <person name="Samson N."/>
            <person name="Sanders I."/>
            <person name="Saurat O."/>
            <person name="Scarpelli C."/>
            <person name="Schiex T."/>
            <person name="Segurens B."/>
            <person name="Severin A.J."/>
            <person name="Sherrier D.J."/>
            <person name="Shi R."/>
            <person name="Sims S."/>
            <person name="Singer S.R."/>
            <person name="Sinharoy S."/>
            <person name="Sterck L."/>
            <person name="Viollet A."/>
            <person name="Wang B.B."/>
            <person name="Wang K."/>
            <person name="Wang M."/>
            <person name="Wang X."/>
            <person name="Warfsmann J."/>
            <person name="Weissenbach J."/>
            <person name="White D.D."/>
            <person name="White J.D."/>
            <person name="Wiley G.B."/>
            <person name="Wincker P."/>
            <person name="Xing Y."/>
            <person name="Yang L."/>
            <person name="Yao Z."/>
            <person name="Ying F."/>
            <person name="Zhai J."/>
            <person name="Zhou L."/>
            <person name="Zuber A."/>
            <person name="Denarie J."/>
            <person name="Dixon R.A."/>
            <person name="May G.D."/>
            <person name="Schwartz D.C."/>
            <person name="Rogers J."/>
            <person name="Quetier F."/>
            <person name="Town C.D."/>
            <person name="Roe B.A."/>
        </authorList>
    </citation>
    <scope>NUCLEOTIDE SEQUENCE [LARGE SCALE GENOMIC DNA]</scope>
    <source>
        <strain evidence="3">A17</strain>
        <strain evidence="4 5">cv. Jemalong A17</strain>
    </source>
</reference>
<dbReference type="EMBL" id="CM001224">
    <property type="protein sequence ID" value="AET03108.2"/>
    <property type="molecule type" value="Genomic_DNA"/>
</dbReference>
<gene>
    <name evidence="3" type="ordered locus">MTR_8g062840</name>
</gene>